<dbReference type="SMART" id="SM00919">
    <property type="entry name" value="Malic_M"/>
    <property type="match status" value="1"/>
</dbReference>
<dbReference type="PANTHER" id="PTHR43237:SF4">
    <property type="entry name" value="NADP-DEPENDENT MALIC ENZYME"/>
    <property type="match status" value="1"/>
</dbReference>
<dbReference type="Gene3D" id="3.40.50.720">
    <property type="entry name" value="NAD(P)-binding Rossmann-like Domain"/>
    <property type="match status" value="1"/>
</dbReference>
<feature type="domain" description="Malic enzyme N-terminal" evidence="7">
    <location>
        <begin position="11"/>
        <end position="136"/>
    </location>
</feature>
<dbReference type="InterPro" id="IPR012302">
    <property type="entry name" value="Malic_NAD-bd"/>
</dbReference>
<dbReference type="PANTHER" id="PTHR43237">
    <property type="entry name" value="NADP-DEPENDENT MALIC ENZYME"/>
    <property type="match status" value="1"/>
</dbReference>
<feature type="binding site" evidence="5">
    <location>
        <position position="147"/>
    </location>
    <ligand>
        <name>a divalent metal cation</name>
        <dbReference type="ChEBI" id="CHEBI:60240"/>
    </ligand>
</feature>
<comment type="cofactor">
    <cofactor evidence="5">
        <name>Mg(2+)</name>
        <dbReference type="ChEBI" id="CHEBI:18420"/>
    </cofactor>
    <cofactor evidence="5">
        <name>Mn(2+)</name>
        <dbReference type="ChEBI" id="CHEBI:29035"/>
    </cofactor>
    <text evidence="5">Divalent metal cations. Prefers magnesium or manganese.</text>
</comment>
<feature type="active site" description="Proton donor" evidence="3">
    <location>
        <position position="24"/>
    </location>
</feature>
<reference evidence="8 9" key="1">
    <citation type="journal article" date="2016" name="Nat. Commun.">
        <title>Thousands of microbial genomes shed light on interconnected biogeochemical processes in an aquifer system.</title>
        <authorList>
            <person name="Anantharaman K."/>
            <person name="Brown C.T."/>
            <person name="Hug L.A."/>
            <person name="Sharon I."/>
            <person name="Castelle C.J."/>
            <person name="Probst A.J."/>
            <person name="Thomas B.C."/>
            <person name="Singh A."/>
            <person name="Wilkins M.J."/>
            <person name="Karaoz U."/>
            <person name="Brodie E.L."/>
            <person name="Williams K.H."/>
            <person name="Hubbard S.S."/>
            <person name="Banfield J.F."/>
        </authorList>
    </citation>
    <scope>NUCLEOTIDE SEQUENCE [LARGE SCALE GENOMIC DNA]</scope>
</reference>
<evidence type="ECO:0000256" key="3">
    <source>
        <dbReference type="PIRSR" id="PIRSR000106-1"/>
    </source>
</evidence>
<gene>
    <name evidence="8" type="ORF">A3C25_00640</name>
</gene>
<dbReference type="SMART" id="SM01274">
    <property type="entry name" value="malic"/>
    <property type="match status" value="1"/>
</dbReference>
<dbReference type="CDD" id="cd05311">
    <property type="entry name" value="NAD_bind_2_malic_enz"/>
    <property type="match status" value="1"/>
</dbReference>
<accession>A0A1F7GZM4</accession>
<dbReference type="InterPro" id="IPR001891">
    <property type="entry name" value="Malic_OxRdtase"/>
</dbReference>
<dbReference type="InterPro" id="IPR037062">
    <property type="entry name" value="Malic_N_dom_sf"/>
</dbReference>
<dbReference type="InterPro" id="IPR051674">
    <property type="entry name" value="Malate_Decarboxylase"/>
</dbReference>
<comment type="similarity">
    <text evidence="1">Belongs to the malic enzymes family.</text>
</comment>
<name>A0A1F7GZM4_9BACT</name>
<dbReference type="GO" id="GO:0051287">
    <property type="term" value="F:NAD binding"/>
    <property type="evidence" value="ECO:0007669"/>
    <property type="project" value="InterPro"/>
</dbReference>
<evidence type="ECO:0000259" key="6">
    <source>
        <dbReference type="SMART" id="SM00919"/>
    </source>
</evidence>
<evidence type="ECO:0000313" key="8">
    <source>
        <dbReference type="EMBL" id="OGK24348.1"/>
    </source>
</evidence>
<dbReference type="GO" id="GO:0046872">
    <property type="term" value="F:metal ion binding"/>
    <property type="evidence" value="ECO:0007669"/>
    <property type="project" value="UniProtKB-KW"/>
</dbReference>
<dbReference type="PIRSF" id="PIRSF000106">
    <property type="entry name" value="ME"/>
    <property type="match status" value="1"/>
</dbReference>
<dbReference type="Proteomes" id="UP000177913">
    <property type="component" value="Unassembled WGS sequence"/>
</dbReference>
<dbReference type="InterPro" id="IPR036291">
    <property type="entry name" value="NAD(P)-bd_dom_sf"/>
</dbReference>
<comment type="caution">
    <text evidence="8">The sequence shown here is derived from an EMBL/GenBank/DDBJ whole genome shotgun (WGS) entry which is preliminary data.</text>
</comment>
<evidence type="ECO:0000256" key="4">
    <source>
        <dbReference type="PIRSR" id="PIRSR000106-2"/>
    </source>
</evidence>
<feature type="domain" description="Malic enzyme NAD-binding" evidence="6">
    <location>
        <begin position="148"/>
        <end position="364"/>
    </location>
</feature>
<dbReference type="EMBL" id="MFZO01000035">
    <property type="protein sequence ID" value="OGK24348.1"/>
    <property type="molecule type" value="Genomic_DNA"/>
</dbReference>
<evidence type="ECO:0000313" key="9">
    <source>
        <dbReference type="Proteomes" id="UP000177913"/>
    </source>
</evidence>
<keyword evidence="5" id="KW-0479">Metal-binding</keyword>
<dbReference type="InterPro" id="IPR012301">
    <property type="entry name" value="Malic_N_dom"/>
</dbReference>
<dbReference type="Pfam" id="PF00390">
    <property type="entry name" value="malic"/>
    <property type="match status" value="1"/>
</dbReference>
<protein>
    <submittedName>
        <fullName evidence="8">Malate dehydrogenase</fullName>
    </submittedName>
</protein>
<dbReference type="InterPro" id="IPR046346">
    <property type="entry name" value="Aminoacid_DH-like_N_sf"/>
</dbReference>
<dbReference type="Pfam" id="PF03949">
    <property type="entry name" value="Malic_M"/>
    <property type="match status" value="1"/>
</dbReference>
<evidence type="ECO:0000256" key="2">
    <source>
        <dbReference type="ARBA" id="ARBA00023002"/>
    </source>
</evidence>
<dbReference type="SUPFAM" id="SSF51735">
    <property type="entry name" value="NAD(P)-binding Rossmann-fold domains"/>
    <property type="match status" value="1"/>
</dbReference>
<evidence type="ECO:0000259" key="7">
    <source>
        <dbReference type="SMART" id="SM01274"/>
    </source>
</evidence>
<feature type="binding site" evidence="4">
    <location>
        <position position="303"/>
    </location>
    <ligand>
        <name>(S)-malate</name>
        <dbReference type="ChEBI" id="CHEBI:15589"/>
    </ligand>
</feature>
<dbReference type="GO" id="GO:0016616">
    <property type="term" value="F:oxidoreductase activity, acting on the CH-OH group of donors, NAD or NADP as acceptor"/>
    <property type="evidence" value="ECO:0007669"/>
    <property type="project" value="InterPro"/>
</dbReference>
<feature type="binding site" evidence="4">
    <location>
        <position position="273"/>
    </location>
    <ligand>
        <name>(S)-malate</name>
        <dbReference type="ChEBI" id="CHEBI:15589"/>
    </ligand>
</feature>
<feature type="binding site" evidence="5">
    <location>
        <position position="122"/>
    </location>
    <ligand>
        <name>a divalent metal cation</name>
        <dbReference type="ChEBI" id="CHEBI:60240"/>
    </ligand>
</feature>
<dbReference type="GO" id="GO:0004470">
    <property type="term" value="F:malic enzyme activity"/>
    <property type="evidence" value="ECO:0007669"/>
    <property type="project" value="InterPro"/>
</dbReference>
<dbReference type="AlphaFoldDB" id="A0A1F7GZM4"/>
<dbReference type="InterPro" id="IPR045213">
    <property type="entry name" value="Malic_NAD-bd_bact_type"/>
</dbReference>
<keyword evidence="2" id="KW-0560">Oxidoreductase</keyword>
<evidence type="ECO:0000256" key="5">
    <source>
        <dbReference type="PIRSR" id="PIRSR000106-3"/>
    </source>
</evidence>
<sequence length="365" mass="38393">MLSLQVEELFLPNGFVTVPLSLVYTPGVASVSSYLAKHESEIGKYTVKGNFVAVVSDGSAVLGLGDVGPLAALPVMEGKCALFKRFANIDAVPIVLSSKEPQVIIDTVKAISPTFGAICLEDIASPRCFLIEEGLRKELDIPVVHDDQWGAAVVSLAALTNALIVVKKRIQDVKIVVSGAGAAGSAIVKLIHKRGARNILVCDRAGIIYKRRRGNNQYKESLTKITNSQNISGDLKKAIKGSDVFIGVSSAGIVSQEMVASMNRGAIVFALANPTPEIMPGAALAAGAAVVATGRSDFPNQVNNALAFPGVFRGALDHRAISITSNMLIKAAENLAGLVKKPTSEKIIPSIFERGVVKRVSSAIV</sequence>
<feature type="active site" description="Proton acceptor" evidence="3">
    <location>
        <position position="79"/>
    </location>
</feature>
<feature type="binding site" evidence="5">
    <location>
        <position position="121"/>
    </location>
    <ligand>
        <name>a divalent metal cation</name>
        <dbReference type="ChEBI" id="CHEBI:60240"/>
    </ligand>
</feature>
<dbReference type="SUPFAM" id="SSF53223">
    <property type="entry name" value="Aminoacid dehydrogenase-like, N-terminal domain"/>
    <property type="match status" value="1"/>
</dbReference>
<organism evidence="8 9">
    <name type="scientific">Candidatus Roizmanbacteria bacterium RIFCSPHIGHO2_02_FULL_38_11</name>
    <dbReference type="NCBI Taxonomy" id="1802039"/>
    <lineage>
        <taxon>Bacteria</taxon>
        <taxon>Candidatus Roizmaniibacteriota</taxon>
    </lineage>
</organism>
<proteinExistence type="inferred from homology"/>
<evidence type="ECO:0000256" key="1">
    <source>
        <dbReference type="ARBA" id="ARBA00008785"/>
    </source>
</evidence>
<dbReference type="Gene3D" id="3.40.50.10380">
    <property type="entry name" value="Malic enzyme, N-terminal domain"/>
    <property type="match status" value="1"/>
</dbReference>